<evidence type="ECO:0000313" key="6">
    <source>
        <dbReference type="Proteomes" id="UP000462362"/>
    </source>
</evidence>
<dbReference type="PROSITE" id="PS01090">
    <property type="entry name" value="TATD_2"/>
    <property type="match status" value="1"/>
</dbReference>
<dbReference type="GO" id="GO:0004527">
    <property type="term" value="F:exonuclease activity"/>
    <property type="evidence" value="ECO:0007669"/>
    <property type="project" value="UniProtKB-KW"/>
</dbReference>
<protein>
    <submittedName>
        <fullName evidence="5">YchF/TatD family DNA exonuclease</fullName>
    </submittedName>
</protein>
<dbReference type="NCBIfam" id="TIGR00010">
    <property type="entry name" value="YchF/TatD family DNA exonuclease"/>
    <property type="match status" value="1"/>
</dbReference>
<proteinExistence type="inferred from homology"/>
<evidence type="ECO:0000256" key="2">
    <source>
        <dbReference type="ARBA" id="ARBA00022723"/>
    </source>
</evidence>
<dbReference type="Pfam" id="PF01026">
    <property type="entry name" value="TatD_DNase"/>
    <property type="match status" value="1"/>
</dbReference>
<keyword evidence="3" id="KW-0378">Hydrolase</keyword>
<comment type="similarity">
    <text evidence="1">Belongs to the metallo-dependent hydrolases superfamily. TatD-type hydrolase family.</text>
</comment>
<feature type="binding site" evidence="4">
    <location>
        <position position="153"/>
    </location>
    <ligand>
        <name>a divalent metal cation</name>
        <dbReference type="ChEBI" id="CHEBI:60240"/>
        <label>2</label>
    </ligand>
</feature>
<dbReference type="SUPFAM" id="SSF51556">
    <property type="entry name" value="Metallo-dependent hydrolases"/>
    <property type="match status" value="1"/>
</dbReference>
<reference evidence="5 6" key="1">
    <citation type="journal article" date="2019" name="Nat. Med.">
        <title>A library of human gut bacterial isolates paired with longitudinal multiomics data enables mechanistic microbiome research.</title>
        <authorList>
            <person name="Poyet M."/>
            <person name="Groussin M."/>
            <person name="Gibbons S.M."/>
            <person name="Avila-Pacheco J."/>
            <person name="Jiang X."/>
            <person name="Kearney S.M."/>
            <person name="Perrotta A.R."/>
            <person name="Berdy B."/>
            <person name="Zhao S."/>
            <person name="Lieberman T.D."/>
            <person name="Swanson P.K."/>
            <person name="Smith M."/>
            <person name="Roesemann S."/>
            <person name="Alexander J.E."/>
            <person name="Rich S.A."/>
            <person name="Livny J."/>
            <person name="Vlamakis H."/>
            <person name="Clish C."/>
            <person name="Bullock K."/>
            <person name="Deik A."/>
            <person name="Scott J."/>
            <person name="Pierce K.A."/>
            <person name="Xavier R.J."/>
            <person name="Alm E.J."/>
        </authorList>
    </citation>
    <scope>NUCLEOTIDE SEQUENCE [LARGE SCALE GENOMIC DNA]</scope>
    <source>
        <strain evidence="5 6">BIOML-A2</strain>
    </source>
</reference>
<accession>A0A6I3S5X1</accession>
<dbReference type="InterPro" id="IPR032466">
    <property type="entry name" value="Metal_Hydrolase"/>
</dbReference>
<evidence type="ECO:0000256" key="1">
    <source>
        <dbReference type="ARBA" id="ARBA00009275"/>
    </source>
</evidence>
<feature type="binding site" evidence="4">
    <location>
        <position position="6"/>
    </location>
    <ligand>
        <name>a divalent metal cation</name>
        <dbReference type="ChEBI" id="CHEBI:60240"/>
        <label>1</label>
    </ligand>
</feature>
<dbReference type="PANTHER" id="PTHR46124">
    <property type="entry name" value="D-AMINOACYL-TRNA DEACYLASE"/>
    <property type="match status" value="1"/>
</dbReference>
<organism evidence="5 6">
    <name type="scientific">Parasutterella excrementihominis</name>
    <dbReference type="NCBI Taxonomy" id="487175"/>
    <lineage>
        <taxon>Bacteria</taxon>
        <taxon>Pseudomonadati</taxon>
        <taxon>Pseudomonadota</taxon>
        <taxon>Betaproteobacteria</taxon>
        <taxon>Burkholderiales</taxon>
        <taxon>Sutterellaceae</taxon>
        <taxon>Parasutterella</taxon>
    </lineage>
</organism>
<feature type="binding site" evidence="4">
    <location>
        <position position="8"/>
    </location>
    <ligand>
        <name>a divalent metal cation</name>
        <dbReference type="ChEBI" id="CHEBI:60240"/>
        <label>1</label>
    </ligand>
</feature>
<dbReference type="CDD" id="cd01310">
    <property type="entry name" value="TatD_DNAse"/>
    <property type="match status" value="1"/>
</dbReference>
<dbReference type="PANTHER" id="PTHR46124:SF2">
    <property type="entry name" value="D-AMINOACYL-TRNA DEACYLASE"/>
    <property type="match status" value="1"/>
</dbReference>
<keyword evidence="5" id="KW-0269">Exonuclease</keyword>
<feature type="binding site" evidence="4">
    <location>
        <position position="92"/>
    </location>
    <ligand>
        <name>a divalent metal cation</name>
        <dbReference type="ChEBI" id="CHEBI:60240"/>
        <label>1</label>
    </ligand>
</feature>
<keyword evidence="2 4" id="KW-0479">Metal-binding</keyword>
<dbReference type="GO" id="GO:0005829">
    <property type="term" value="C:cytosol"/>
    <property type="evidence" value="ECO:0007669"/>
    <property type="project" value="TreeGrafter"/>
</dbReference>
<evidence type="ECO:0000256" key="4">
    <source>
        <dbReference type="PIRSR" id="PIRSR005902-1"/>
    </source>
</evidence>
<feature type="binding site" evidence="4">
    <location>
        <position position="128"/>
    </location>
    <ligand>
        <name>a divalent metal cation</name>
        <dbReference type="ChEBI" id="CHEBI:60240"/>
        <label>2</label>
    </ligand>
</feature>
<dbReference type="FunFam" id="3.20.20.140:FF:000005">
    <property type="entry name" value="TatD family hydrolase"/>
    <property type="match status" value="1"/>
</dbReference>
<dbReference type="AlphaFoldDB" id="A0A6I3S5X1"/>
<sequence length="258" mass="28835">MLIDSHSHIDGAEFQLDIDEVFARMKEAEVGGALVAGTSLQDYERGLNFANAHKNVWYAAGVHPSTKDDDHEASIEDLVGLTKPQKVVAIGECGLDYYYEEAPYDAQLERFARHIEAAKLANLPVIVHSRDAQEDTIRLLKEHDAGSTGFVLHCFTGDKKMAQDALDLGGYLSFSGIVTFKNATQIQEVASWVPSDRYLVETDCPYLAPIPFRGKRNEPSYVRYVARKVAFLRGETLEKVAEDSTKNFFRLFSKAELL</sequence>
<name>A0A6I3S5X1_9BURK</name>
<feature type="binding site" evidence="4">
    <location>
        <position position="203"/>
    </location>
    <ligand>
        <name>a divalent metal cation</name>
        <dbReference type="ChEBI" id="CHEBI:60240"/>
        <label>1</label>
    </ligand>
</feature>
<dbReference type="GO" id="GO:0004536">
    <property type="term" value="F:DNA nuclease activity"/>
    <property type="evidence" value="ECO:0007669"/>
    <property type="project" value="InterPro"/>
</dbReference>
<dbReference type="PIRSF" id="PIRSF005902">
    <property type="entry name" value="DNase_TatD"/>
    <property type="match status" value="1"/>
</dbReference>
<dbReference type="Gene3D" id="3.20.20.140">
    <property type="entry name" value="Metal-dependent hydrolases"/>
    <property type="match status" value="1"/>
</dbReference>
<dbReference type="InterPro" id="IPR001130">
    <property type="entry name" value="TatD-like"/>
</dbReference>
<dbReference type="InterPro" id="IPR018228">
    <property type="entry name" value="DNase_TatD-rel_CS"/>
</dbReference>
<dbReference type="GO" id="GO:0046872">
    <property type="term" value="F:metal ion binding"/>
    <property type="evidence" value="ECO:0007669"/>
    <property type="project" value="UniProtKB-KW"/>
</dbReference>
<dbReference type="InterPro" id="IPR015991">
    <property type="entry name" value="TatD/YcfH-like"/>
</dbReference>
<evidence type="ECO:0000313" key="5">
    <source>
        <dbReference type="EMBL" id="MTU43253.1"/>
    </source>
</evidence>
<evidence type="ECO:0000256" key="3">
    <source>
        <dbReference type="ARBA" id="ARBA00022801"/>
    </source>
</evidence>
<dbReference type="PROSITE" id="PS01137">
    <property type="entry name" value="TATD_1"/>
    <property type="match status" value="1"/>
</dbReference>
<keyword evidence="5" id="KW-0540">Nuclease</keyword>
<gene>
    <name evidence="5" type="ORF">GMD42_06385</name>
</gene>
<dbReference type="EMBL" id="WNCL01000015">
    <property type="protein sequence ID" value="MTU43253.1"/>
    <property type="molecule type" value="Genomic_DNA"/>
</dbReference>
<dbReference type="Proteomes" id="UP000462362">
    <property type="component" value="Unassembled WGS sequence"/>
</dbReference>
<dbReference type="RefSeq" id="WP_155165247.1">
    <property type="nucleotide sequence ID" value="NZ_DBGEBU010000031.1"/>
</dbReference>
<comment type="caution">
    <text evidence="5">The sequence shown here is derived from an EMBL/GenBank/DDBJ whole genome shotgun (WGS) entry which is preliminary data.</text>
</comment>